<protein>
    <submittedName>
        <fullName evidence="2">Uncharacterized protein</fullName>
    </submittedName>
</protein>
<dbReference type="OrthoDB" id="10252324at2759"/>
<feature type="transmembrane region" description="Helical" evidence="1">
    <location>
        <begin position="6"/>
        <end position="25"/>
    </location>
</feature>
<dbReference type="VEuPathDB" id="GiardiaDB:QR46_2773"/>
<comment type="caution">
    <text evidence="2">The sequence shown here is derived from an EMBL/GenBank/DDBJ whole genome shotgun (WGS) entry which is preliminary data.</text>
</comment>
<keyword evidence="1" id="KW-0472">Membrane</keyword>
<accession>A0A132NT31</accession>
<proteinExistence type="predicted"/>
<keyword evidence="1" id="KW-0812">Transmembrane</keyword>
<dbReference type="AlphaFoldDB" id="A0A132NT31"/>
<organism evidence="2 3">
    <name type="scientific">Giardia duodenalis assemblage B</name>
    <dbReference type="NCBI Taxonomy" id="1394984"/>
    <lineage>
        <taxon>Eukaryota</taxon>
        <taxon>Metamonada</taxon>
        <taxon>Diplomonadida</taxon>
        <taxon>Hexamitidae</taxon>
        <taxon>Giardiinae</taxon>
        <taxon>Giardia</taxon>
    </lineage>
</organism>
<keyword evidence="1" id="KW-1133">Transmembrane helix</keyword>
<reference evidence="2 3" key="1">
    <citation type="journal article" date="2015" name="Mol. Biochem. Parasitol.">
        <title>Identification of polymorphic genes for use in assemblage B genotyping assays through comparative genomics of multiple assemblage B Giardia duodenalis isolates.</title>
        <authorList>
            <person name="Wielinga C."/>
            <person name="Thompson R.C."/>
            <person name="Monis P."/>
            <person name="Ryan U."/>
        </authorList>
    </citation>
    <scope>NUCLEOTIDE SEQUENCE [LARGE SCALE GENOMIC DNA]</scope>
    <source>
        <strain evidence="2 3">BAH15c1</strain>
    </source>
</reference>
<sequence>MLTFTGILIAANFLLSMVILILFSINRDSFFAISLLGAISTDSLAAVSEKYSLVHINTNFIVQGLAYYAGKHKINVDDAKLRYLISSFDRACTFTLTRDTFVLSCGDYPVAQKTLKDQMTQMRDEVEYLKNNQGLHTYSRGLIATLSRQAKRAGYKGVLCTGALCSSPTILRSDLILYLDHDYESSSTRGHDESVLPPGTIIIAKETEAQALGQIFDELNRSKTVRREKMHRFTVIHPWMGSRVH</sequence>
<evidence type="ECO:0000313" key="3">
    <source>
        <dbReference type="Proteomes" id="UP000070089"/>
    </source>
</evidence>
<dbReference type="Proteomes" id="UP000070089">
    <property type="component" value="Unassembled WGS sequence"/>
</dbReference>
<evidence type="ECO:0000256" key="1">
    <source>
        <dbReference type="SAM" id="Phobius"/>
    </source>
</evidence>
<name>A0A132NT31_GIAIN</name>
<gene>
    <name evidence="2" type="ORF">QR46_2773</name>
</gene>
<evidence type="ECO:0000313" key="2">
    <source>
        <dbReference type="EMBL" id="KWX13253.1"/>
    </source>
</evidence>
<dbReference type="EMBL" id="JXTI01000077">
    <property type="protein sequence ID" value="KWX13253.1"/>
    <property type="molecule type" value="Genomic_DNA"/>
</dbReference>